<feature type="transmembrane region" description="Helical" evidence="7">
    <location>
        <begin position="42"/>
        <end position="61"/>
    </location>
</feature>
<feature type="transmembrane region" description="Helical" evidence="7">
    <location>
        <begin position="12"/>
        <end position="30"/>
    </location>
</feature>
<evidence type="ECO:0000313" key="9">
    <source>
        <dbReference type="Proteomes" id="UP000071765"/>
    </source>
</evidence>
<dbReference type="SUPFAM" id="SSF140478">
    <property type="entry name" value="LemA-like"/>
    <property type="match status" value="1"/>
</dbReference>
<evidence type="ECO:0000256" key="3">
    <source>
        <dbReference type="ARBA" id="ARBA00022692"/>
    </source>
</evidence>
<evidence type="ECO:0000256" key="6">
    <source>
        <dbReference type="SAM" id="MobiDB-lite"/>
    </source>
</evidence>
<dbReference type="RefSeq" id="WP_044674889.1">
    <property type="nucleotide sequence ID" value="NZ_CEDG01000086.1"/>
</dbReference>
<dbReference type="PANTHER" id="PTHR34478">
    <property type="entry name" value="PROTEIN LEMA"/>
    <property type="match status" value="1"/>
</dbReference>
<protein>
    <submittedName>
        <fullName evidence="8">LemA</fullName>
    </submittedName>
</protein>
<dbReference type="InterPro" id="IPR023353">
    <property type="entry name" value="LemA-like_dom_sf"/>
</dbReference>
<keyword evidence="4 7" id="KW-1133">Transmembrane helix</keyword>
<dbReference type="PANTHER" id="PTHR34478:SF1">
    <property type="entry name" value="PROTEIN LEMA"/>
    <property type="match status" value="1"/>
</dbReference>
<organism evidence="8 9">
    <name type="scientific">Streptococcus suis</name>
    <dbReference type="NCBI Taxonomy" id="1307"/>
    <lineage>
        <taxon>Bacteria</taxon>
        <taxon>Bacillati</taxon>
        <taxon>Bacillota</taxon>
        <taxon>Bacilli</taxon>
        <taxon>Lactobacillales</taxon>
        <taxon>Streptococcaceae</taxon>
        <taxon>Streptococcus</taxon>
    </lineage>
</organism>
<dbReference type="GO" id="GO:0016020">
    <property type="term" value="C:membrane"/>
    <property type="evidence" value="ECO:0007669"/>
    <property type="project" value="UniProtKB-SubCell"/>
</dbReference>
<dbReference type="Proteomes" id="UP000071765">
    <property type="component" value="Unassembled WGS sequence"/>
</dbReference>
<reference evidence="8 9" key="1">
    <citation type="submission" date="2016-02" db="EMBL/GenBank/DDBJ databases">
        <authorList>
            <consortium name="Pathogen Informatics"/>
        </authorList>
    </citation>
    <scope>NUCLEOTIDE SEQUENCE [LARGE SCALE GENOMIC DNA]</scope>
    <source>
        <strain evidence="8 9">LSS90</strain>
    </source>
</reference>
<comment type="subcellular location">
    <subcellularLocation>
        <location evidence="1">Membrane</location>
        <topology evidence="1">Single-pass membrane protein</topology>
    </subcellularLocation>
</comment>
<evidence type="ECO:0000256" key="5">
    <source>
        <dbReference type="ARBA" id="ARBA00023136"/>
    </source>
</evidence>
<evidence type="ECO:0000256" key="4">
    <source>
        <dbReference type="ARBA" id="ARBA00022989"/>
    </source>
</evidence>
<comment type="similarity">
    <text evidence="2">Belongs to the LemA family.</text>
</comment>
<evidence type="ECO:0000256" key="1">
    <source>
        <dbReference type="ARBA" id="ARBA00004167"/>
    </source>
</evidence>
<sequence>MTNKPWFSVLKGIGIIALLTMVWLFFFAAIDTSGSETNYEPFNGASIICAVISYLIILFILQYNKVVHLKEEITTSYNAIEIKQLHVIKLLDQLQEVTDKIVDHELKMSVKNTFSELIEEEKQSDRLTAEGNDANHHQTKKKFTSNSGSNNFHDHLSQHSEKVTKLVERIERDTKGRADESLRDLMQEIKEAEALVTNQRLYYNDTVSQYNKSIYALPFAFLRGTLGFKEQAYM</sequence>
<keyword evidence="3 7" id="KW-0812">Transmembrane</keyword>
<dbReference type="Gene3D" id="1.20.1440.20">
    <property type="entry name" value="LemA-like domain"/>
    <property type="match status" value="1"/>
</dbReference>
<gene>
    <name evidence="8" type="ORF">ERS132452_00323</name>
</gene>
<feature type="region of interest" description="Disordered" evidence="6">
    <location>
        <begin position="122"/>
        <end position="149"/>
    </location>
</feature>
<dbReference type="AlphaFoldDB" id="A0A0Z8NX04"/>
<name>A0A0Z8NX04_STRSU</name>
<keyword evidence="5 7" id="KW-0472">Membrane</keyword>
<dbReference type="EMBL" id="FIIN01000001">
    <property type="protein sequence ID" value="CYV54775.1"/>
    <property type="molecule type" value="Genomic_DNA"/>
</dbReference>
<feature type="compositionally biased region" description="Basic and acidic residues" evidence="6">
    <location>
        <begin position="122"/>
        <end position="136"/>
    </location>
</feature>
<evidence type="ECO:0000313" key="8">
    <source>
        <dbReference type="EMBL" id="CYV54775.1"/>
    </source>
</evidence>
<evidence type="ECO:0000256" key="2">
    <source>
        <dbReference type="ARBA" id="ARBA00008854"/>
    </source>
</evidence>
<accession>A0A0Z8NX04</accession>
<evidence type="ECO:0000256" key="7">
    <source>
        <dbReference type="SAM" id="Phobius"/>
    </source>
</evidence>
<proteinExistence type="inferred from homology"/>
<dbReference type="Pfam" id="PF04011">
    <property type="entry name" value="LemA"/>
    <property type="match status" value="1"/>
</dbReference>
<dbReference type="InterPro" id="IPR007156">
    <property type="entry name" value="MamQ_LemA"/>
</dbReference>